<sequence>MASLPFSHTVERRFHDSDYSCTLEGDDNGMVVDILQRGTGMRWRAKFSRQLIEEITQRTGNFKSYEVFRRMLFSALSEDCESVYLDLLTPRDLALLRGRAEPHHKAGSRRLHDSSSSASSSSGGAAIYTAGLPPPGGLPHPHPPTPTPSSASQPSVHPASDRSKRYLILTYQGEFDRVHYPLALAYQEDTEVAALQATVARLRGELSAASRRIERLTQQQGTGAAEVTDDALMRENDELRRKLAAKEREVVAMRRDIQAVSDATISTSQSQAMNRRSSETASDGGRDHTRQQLHKLTEELHRCQALRQQDQRTLQTLQRDLQRAREGEKKLKAQVKRLEDDNNTIRLRLRHAPSRDPSPSRWSTRQPAGRAAGGSAPPSRRPTSRASSVASRGSRGPSPSPPPRRPHPGLTRQRAPSPPVGSRPTKPFSAPDYSRSVVKAPAVGRASPTLRAGGVTVTGWPGEHTRQRGANRLRRSFDSDQSSSSQRHPSPSYYGVGGRGGRGLRGRAPSPTHAAIGARLPSLHQHPLPPPKQGARLSPSLSPLMRKPRGPPQHHLSRPQRQQHQRGPTSPVASSSPSPSPYSVPMSVCIPSPPLQPLHPPAKLLPPPRIPVTAGKTDQGPREDGGTSHGINGIADNTSESPRLSLPPGSPDGASSSVMPATVTGGSRPHGKAVGGVEEESVGSGSASPEIAVSDIDARLHALQNFLRSAKAGGYAK</sequence>
<dbReference type="Proteomes" id="UP000041254">
    <property type="component" value="Unassembled WGS sequence"/>
</dbReference>
<feature type="compositionally biased region" description="Basic and acidic residues" evidence="1">
    <location>
        <begin position="325"/>
        <end position="340"/>
    </location>
</feature>
<proteinExistence type="predicted"/>
<evidence type="ECO:0000313" key="2">
    <source>
        <dbReference type="EMBL" id="CEM16396.1"/>
    </source>
</evidence>
<keyword evidence="3" id="KW-1185">Reference proteome</keyword>
<feature type="region of interest" description="Disordered" evidence="1">
    <location>
        <begin position="262"/>
        <end position="291"/>
    </location>
</feature>
<feature type="region of interest" description="Disordered" evidence="1">
    <location>
        <begin position="102"/>
        <end position="161"/>
    </location>
</feature>
<feature type="compositionally biased region" description="Low complexity" evidence="1">
    <location>
        <begin position="367"/>
        <end position="378"/>
    </location>
</feature>
<feature type="compositionally biased region" description="Low complexity" evidence="1">
    <location>
        <begin position="384"/>
        <end position="397"/>
    </location>
</feature>
<organism evidence="2 3">
    <name type="scientific">Vitrella brassicaformis (strain CCMP3155)</name>
    <dbReference type="NCBI Taxonomy" id="1169540"/>
    <lineage>
        <taxon>Eukaryota</taxon>
        <taxon>Sar</taxon>
        <taxon>Alveolata</taxon>
        <taxon>Colpodellida</taxon>
        <taxon>Vitrellaceae</taxon>
        <taxon>Vitrella</taxon>
    </lineage>
</organism>
<evidence type="ECO:0000256" key="1">
    <source>
        <dbReference type="SAM" id="MobiDB-lite"/>
    </source>
</evidence>
<name>A0A0G4FQP6_VITBC</name>
<accession>A0A0G4FQP6</accession>
<dbReference type="OrthoDB" id="304452at2759"/>
<feature type="compositionally biased region" description="Low complexity" evidence="1">
    <location>
        <begin position="479"/>
        <end position="492"/>
    </location>
</feature>
<gene>
    <name evidence="2" type="ORF">Vbra_712</name>
</gene>
<feature type="region of interest" description="Disordered" evidence="1">
    <location>
        <begin position="325"/>
        <end position="688"/>
    </location>
</feature>
<reference evidence="2 3" key="1">
    <citation type="submission" date="2014-11" db="EMBL/GenBank/DDBJ databases">
        <authorList>
            <person name="Zhu J."/>
            <person name="Qi W."/>
            <person name="Song R."/>
        </authorList>
    </citation>
    <scope>NUCLEOTIDE SEQUENCE [LARGE SCALE GENOMIC DNA]</scope>
</reference>
<dbReference type="OMA" id="CAEPAFI"/>
<feature type="compositionally biased region" description="Polar residues" evidence="1">
    <location>
        <begin position="262"/>
        <end position="281"/>
    </location>
</feature>
<protein>
    <recommendedName>
        <fullName evidence="4">Coiled-coil domain-containing protein 61</fullName>
    </recommendedName>
</protein>
<feature type="compositionally biased region" description="Low complexity" evidence="1">
    <location>
        <begin position="568"/>
        <end position="588"/>
    </location>
</feature>
<evidence type="ECO:0000313" key="3">
    <source>
        <dbReference type="Proteomes" id="UP000041254"/>
    </source>
</evidence>
<dbReference type="STRING" id="1169540.A0A0G4FQP6"/>
<feature type="compositionally biased region" description="Pro residues" evidence="1">
    <location>
        <begin position="132"/>
        <end position="147"/>
    </location>
</feature>
<feature type="compositionally biased region" description="Basic residues" evidence="1">
    <location>
        <begin position="555"/>
        <end position="564"/>
    </location>
</feature>
<dbReference type="InParanoid" id="A0A0G4FQP6"/>
<feature type="compositionally biased region" description="Pro residues" evidence="1">
    <location>
        <begin position="591"/>
        <end position="610"/>
    </location>
</feature>
<dbReference type="InterPro" id="IPR049733">
    <property type="entry name" value="CCDC61_N"/>
</dbReference>
<dbReference type="AlphaFoldDB" id="A0A0G4FQP6"/>
<feature type="compositionally biased region" description="Low complexity" evidence="1">
    <location>
        <begin position="114"/>
        <end position="126"/>
    </location>
</feature>
<dbReference type="VEuPathDB" id="CryptoDB:Vbra_712"/>
<evidence type="ECO:0008006" key="4">
    <source>
        <dbReference type="Google" id="ProtNLM"/>
    </source>
</evidence>
<dbReference type="CDD" id="cd22284">
    <property type="entry name" value="HD_CCDC61_N"/>
    <property type="match status" value="1"/>
</dbReference>
<dbReference type="EMBL" id="CDMY01000477">
    <property type="protein sequence ID" value="CEM16396.1"/>
    <property type="molecule type" value="Genomic_DNA"/>
</dbReference>